<dbReference type="PANTHER" id="PTHR11941">
    <property type="entry name" value="ENOYL-COA HYDRATASE-RELATED"/>
    <property type="match status" value="1"/>
</dbReference>
<dbReference type="GO" id="GO:0004165">
    <property type="term" value="F:delta(3)-delta(2)-enoyl-CoA isomerase activity"/>
    <property type="evidence" value="ECO:0007669"/>
    <property type="project" value="TreeGrafter"/>
</dbReference>
<dbReference type="Gene3D" id="3.90.226.10">
    <property type="entry name" value="2-enoyl-CoA Hydratase, Chain A, domain 1"/>
    <property type="match status" value="1"/>
</dbReference>
<keyword evidence="2" id="KW-1185">Reference proteome</keyword>
<dbReference type="EMBL" id="JAEMNV010000013">
    <property type="protein sequence ID" value="MBJ8342741.1"/>
    <property type="molecule type" value="Genomic_DNA"/>
</dbReference>
<dbReference type="GO" id="GO:0006635">
    <property type="term" value="P:fatty acid beta-oxidation"/>
    <property type="evidence" value="ECO:0007669"/>
    <property type="project" value="TreeGrafter"/>
</dbReference>
<gene>
    <name evidence="1" type="ORF">JGU71_28005</name>
</gene>
<organism evidence="1 2">
    <name type="scientific">Antrihabitans stalagmiti</name>
    <dbReference type="NCBI Taxonomy" id="2799499"/>
    <lineage>
        <taxon>Bacteria</taxon>
        <taxon>Bacillati</taxon>
        <taxon>Actinomycetota</taxon>
        <taxon>Actinomycetes</taxon>
        <taxon>Mycobacteriales</taxon>
        <taxon>Nocardiaceae</taxon>
        <taxon>Antrihabitans</taxon>
    </lineage>
</organism>
<reference evidence="1" key="1">
    <citation type="submission" date="2020-12" db="EMBL/GenBank/DDBJ databases">
        <title>Antrihabitans popcorni sp. nov. and Antrihabitans auranticaus sp. nov., isolated from a larva cave.</title>
        <authorList>
            <person name="Lee S.D."/>
            <person name="Kim I.S."/>
        </authorList>
    </citation>
    <scope>NUCLEOTIDE SEQUENCE</scope>
    <source>
        <strain evidence="1">YC3-6</strain>
    </source>
</reference>
<name>A0A934NWL7_9NOCA</name>
<sequence>MPYLERTDSVFVMYLGDESGGDTENRFHPDWIKQVHALLDEVEAFDGPTALVTTATGKYYSTGADVAWGAENPGRIDEYLSDIQLLLARLLTFPVPTVAALQGHTFGAGAFLAITHDYVTMRDDRGFLCFPGITLGVSYSPGTIALTSARLPERAAHDALTTGRRYGGVDALAIGLVNEVAGEAELLPNAIRHAASLAHTRGHILAEIKEGLYHQALTGLREPVRGVEDKLGDSNVGKAASGS</sequence>
<evidence type="ECO:0000313" key="1">
    <source>
        <dbReference type="EMBL" id="MBJ8342741.1"/>
    </source>
</evidence>
<dbReference type="InterPro" id="IPR029045">
    <property type="entry name" value="ClpP/crotonase-like_dom_sf"/>
</dbReference>
<dbReference type="AlphaFoldDB" id="A0A934NWL7"/>
<dbReference type="Proteomes" id="UP000655868">
    <property type="component" value="Unassembled WGS sequence"/>
</dbReference>
<proteinExistence type="predicted"/>
<evidence type="ECO:0000313" key="2">
    <source>
        <dbReference type="Proteomes" id="UP000655868"/>
    </source>
</evidence>
<protein>
    <submittedName>
        <fullName evidence="1">Enoyl-CoA hydratase/isomerase family protein</fullName>
    </submittedName>
</protein>
<comment type="caution">
    <text evidence="1">The sequence shown here is derived from an EMBL/GenBank/DDBJ whole genome shotgun (WGS) entry which is preliminary data.</text>
</comment>
<dbReference type="Pfam" id="PF00378">
    <property type="entry name" value="ECH_1"/>
    <property type="match status" value="1"/>
</dbReference>
<dbReference type="RefSeq" id="WP_199708433.1">
    <property type="nucleotide sequence ID" value="NZ_JAEMNV010000013.1"/>
</dbReference>
<dbReference type="SUPFAM" id="SSF52096">
    <property type="entry name" value="ClpP/crotonase"/>
    <property type="match status" value="1"/>
</dbReference>
<dbReference type="PANTHER" id="PTHR11941:SF75">
    <property type="entry name" value="ENOYL-COA HYDRATASE_ISOMERASE FAMILY PROTEIN"/>
    <property type="match status" value="1"/>
</dbReference>
<accession>A0A934NWL7</accession>
<dbReference type="InterPro" id="IPR001753">
    <property type="entry name" value="Enoyl-CoA_hydra/iso"/>
</dbReference>
<dbReference type="CDD" id="cd06558">
    <property type="entry name" value="crotonase-like"/>
    <property type="match status" value="1"/>
</dbReference>